<accession>A0ACB1AUG3</accession>
<organism evidence="1 2">
    <name type="scientific">Meloidogyne enterolobii</name>
    <name type="common">Root-knot nematode worm</name>
    <name type="synonym">Meloidogyne mayaguensis</name>
    <dbReference type="NCBI Taxonomy" id="390850"/>
    <lineage>
        <taxon>Eukaryota</taxon>
        <taxon>Metazoa</taxon>
        <taxon>Ecdysozoa</taxon>
        <taxon>Nematoda</taxon>
        <taxon>Chromadorea</taxon>
        <taxon>Rhabditida</taxon>
        <taxon>Tylenchina</taxon>
        <taxon>Tylenchomorpha</taxon>
        <taxon>Tylenchoidea</taxon>
        <taxon>Meloidogynidae</taxon>
        <taxon>Meloidogyninae</taxon>
        <taxon>Meloidogyne</taxon>
    </lineage>
</organism>
<gene>
    <name evidence="1" type="ORF">MENTE1834_LOCUS43098</name>
</gene>
<comment type="caution">
    <text evidence="1">The sequence shown here is derived from an EMBL/GenBank/DDBJ whole genome shotgun (WGS) entry which is preliminary data.</text>
</comment>
<reference evidence="1" key="1">
    <citation type="submission" date="2023-11" db="EMBL/GenBank/DDBJ databases">
        <authorList>
            <person name="Poullet M."/>
        </authorList>
    </citation>
    <scope>NUCLEOTIDE SEQUENCE</scope>
    <source>
        <strain evidence="1">E1834</strain>
    </source>
</reference>
<keyword evidence="2" id="KW-1185">Reference proteome</keyword>
<proteinExistence type="predicted"/>
<evidence type="ECO:0000313" key="1">
    <source>
        <dbReference type="EMBL" id="CAK5104873.1"/>
    </source>
</evidence>
<protein>
    <submittedName>
        <fullName evidence="1">Uncharacterized protein</fullName>
    </submittedName>
</protein>
<name>A0ACB1AUG3_MELEN</name>
<evidence type="ECO:0000313" key="2">
    <source>
        <dbReference type="Proteomes" id="UP001497535"/>
    </source>
</evidence>
<dbReference type="EMBL" id="CAVMJV010000118">
    <property type="protein sequence ID" value="CAK5104873.1"/>
    <property type="molecule type" value="Genomic_DNA"/>
</dbReference>
<sequence>MFLKILILLLIINNIIAEDSNSEDSSNENSNNKLSDEFSDSVDVREQNLQDPQFIKEDDTDALPPLNNEENNRINEYTTEKIKEDEEDQLNNEGSGIEDEFPAEDNYGNGLDINTTAKYANDEDDNDNNESDGQGCVYEVRFLNEKSPRSKYPDLKAF</sequence>
<dbReference type="Proteomes" id="UP001497535">
    <property type="component" value="Unassembled WGS sequence"/>
</dbReference>